<dbReference type="InterPro" id="IPR023213">
    <property type="entry name" value="CAT-like_dom_sf"/>
</dbReference>
<sequence length="429" mass="47147">MEVIMISSCLVGRESNEISNTIIRLELNPWDLRLLPIVPIQRGLIFHKPAHSQNIIHHLKNSLSRALNSFPPLAGRLAATQHHDGTKSYFVDCNNAGAEFTHAAAAAVSVSDLIGPNYIPDIVYSFFPLDRVTNFEAISEPLLAVQVTELADGLFLGCAANHAVVDGTSFWHFINSWSEISRGLDTISKTPVFERSNKPVKVSGDDNHLPPSMMQTPPLLKKVFHFGKESLAKLKDKANSSGGTDKISSYQALAALLWRATTRCQKSINIHTHVSSQEVDFILLVGARSRIGLDEGYFGNAIYTVGTSTTRRELLQNGIGYAALKINELVKQQTREAAIEDFEDSENRAFMRKWPSFFIIGSPRHDVYGNDFGWGKPVGVRCGRGRDTDGKITIFPAAESGGVDLEVTLAAEKMVALEDDPEFISALAL</sequence>
<evidence type="ECO:0000256" key="1">
    <source>
        <dbReference type="ARBA" id="ARBA00022679"/>
    </source>
</evidence>
<dbReference type="PANTHER" id="PTHR31896:SF43">
    <property type="entry name" value="PROTEIN ENHANCED PSEUDOMONAS SUSCEPTIBILITY 1"/>
    <property type="match status" value="1"/>
</dbReference>
<dbReference type="Pfam" id="PF02458">
    <property type="entry name" value="Transferase"/>
    <property type="match status" value="1"/>
</dbReference>
<dbReference type="SUPFAM" id="SSF52777">
    <property type="entry name" value="CoA-dependent acyltransferases"/>
    <property type="match status" value="1"/>
</dbReference>
<organism evidence="2 3">
    <name type="scientific">Salvia divinorum</name>
    <name type="common">Maria pastora</name>
    <name type="synonym">Diviner's sage</name>
    <dbReference type="NCBI Taxonomy" id="28513"/>
    <lineage>
        <taxon>Eukaryota</taxon>
        <taxon>Viridiplantae</taxon>
        <taxon>Streptophyta</taxon>
        <taxon>Embryophyta</taxon>
        <taxon>Tracheophyta</taxon>
        <taxon>Spermatophyta</taxon>
        <taxon>Magnoliopsida</taxon>
        <taxon>eudicotyledons</taxon>
        <taxon>Gunneridae</taxon>
        <taxon>Pentapetalae</taxon>
        <taxon>asterids</taxon>
        <taxon>lamiids</taxon>
        <taxon>Lamiales</taxon>
        <taxon>Lamiaceae</taxon>
        <taxon>Nepetoideae</taxon>
        <taxon>Mentheae</taxon>
        <taxon>Salviinae</taxon>
        <taxon>Salvia</taxon>
        <taxon>Salvia subgen. Calosphace</taxon>
    </lineage>
</organism>
<dbReference type="AlphaFoldDB" id="A0ABD1GBX9"/>
<dbReference type="Proteomes" id="UP001567538">
    <property type="component" value="Unassembled WGS sequence"/>
</dbReference>
<accession>A0ABD1GBX9</accession>
<comment type="caution">
    <text evidence="2">The sequence shown here is derived from an EMBL/GenBank/DDBJ whole genome shotgun (WGS) entry which is preliminary data.</text>
</comment>
<evidence type="ECO:0008006" key="4">
    <source>
        <dbReference type="Google" id="ProtNLM"/>
    </source>
</evidence>
<keyword evidence="1" id="KW-0808">Transferase</keyword>
<dbReference type="PANTHER" id="PTHR31896">
    <property type="entry name" value="FAMILY REGULATORY PROTEIN, PUTATIVE (AFU_ORTHOLOGUE AFUA_3G14730)-RELATED"/>
    <property type="match status" value="1"/>
</dbReference>
<protein>
    <recommendedName>
        <fullName evidence="4">HXXXD-type acyl-transferase family protein</fullName>
    </recommendedName>
</protein>
<evidence type="ECO:0000313" key="2">
    <source>
        <dbReference type="EMBL" id="KAL1541627.1"/>
    </source>
</evidence>
<dbReference type="InterPro" id="IPR051283">
    <property type="entry name" value="Sec_Metabolite_Acyltrans"/>
</dbReference>
<name>A0ABD1GBX9_SALDI</name>
<dbReference type="EMBL" id="JBEAFC010000009">
    <property type="protein sequence ID" value="KAL1541627.1"/>
    <property type="molecule type" value="Genomic_DNA"/>
</dbReference>
<reference evidence="2 3" key="1">
    <citation type="submission" date="2024-06" db="EMBL/GenBank/DDBJ databases">
        <title>A chromosome level genome sequence of Diviner's sage (Salvia divinorum).</title>
        <authorList>
            <person name="Ford S.A."/>
            <person name="Ro D.-K."/>
            <person name="Ness R.W."/>
            <person name="Phillips M.A."/>
        </authorList>
    </citation>
    <scope>NUCLEOTIDE SEQUENCE [LARGE SCALE GENOMIC DNA]</scope>
    <source>
        <strain evidence="2">SAF-2024a</strain>
        <tissue evidence="2">Leaf</tissue>
    </source>
</reference>
<dbReference type="GO" id="GO:0016740">
    <property type="term" value="F:transferase activity"/>
    <property type="evidence" value="ECO:0007669"/>
    <property type="project" value="UniProtKB-KW"/>
</dbReference>
<keyword evidence="3" id="KW-1185">Reference proteome</keyword>
<proteinExistence type="predicted"/>
<dbReference type="Gene3D" id="3.30.559.10">
    <property type="entry name" value="Chloramphenicol acetyltransferase-like domain"/>
    <property type="match status" value="2"/>
</dbReference>
<evidence type="ECO:0000313" key="3">
    <source>
        <dbReference type="Proteomes" id="UP001567538"/>
    </source>
</evidence>
<gene>
    <name evidence="2" type="ORF">AAHA92_25826</name>
</gene>